<evidence type="ECO:0000313" key="2">
    <source>
        <dbReference type="Proteomes" id="UP000269945"/>
    </source>
</evidence>
<protein>
    <submittedName>
        <fullName evidence="1">Uncharacterized protein</fullName>
    </submittedName>
</protein>
<dbReference type="Proteomes" id="UP000269945">
    <property type="component" value="Unassembled WGS sequence"/>
</dbReference>
<evidence type="ECO:0000313" key="1">
    <source>
        <dbReference type="EMBL" id="VCX10699.1"/>
    </source>
</evidence>
<comment type="caution">
    <text evidence="1">The sequence shown here is derived from an EMBL/GenBank/DDBJ whole genome shotgun (WGS) entry which is preliminary data.</text>
</comment>
<organism evidence="1 2">
    <name type="scientific">Gulo gulo</name>
    <name type="common">Wolverine</name>
    <name type="synonym">Gluton</name>
    <dbReference type="NCBI Taxonomy" id="48420"/>
    <lineage>
        <taxon>Eukaryota</taxon>
        <taxon>Metazoa</taxon>
        <taxon>Chordata</taxon>
        <taxon>Craniata</taxon>
        <taxon>Vertebrata</taxon>
        <taxon>Euteleostomi</taxon>
        <taxon>Mammalia</taxon>
        <taxon>Eutheria</taxon>
        <taxon>Laurasiatheria</taxon>
        <taxon>Carnivora</taxon>
        <taxon>Caniformia</taxon>
        <taxon>Musteloidea</taxon>
        <taxon>Mustelidae</taxon>
        <taxon>Guloninae</taxon>
        <taxon>Gulo</taxon>
    </lineage>
</organism>
<dbReference type="AlphaFoldDB" id="A0A9X9M0H5"/>
<dbReference type="EMBL" id="CYRY02034337">
    <property type="protein sequence ID" value="VCX10699.1"/>
    <property type="molecule type" value="Genomic_DNA"/>
</dbReference>
<gene>
    <name evidence="1" type="ORF">BN2614_LOCUS2</name>
</gene>
<proteinExistence type="predicted"/>
<reference evidence="1 2" key="1">
    <citation type="submission" date="2018-10" db="EMBL/GenBank/DDBJ databases">
        <authorList>
            <person name="Ekblom R."/>
            <person name="Jareborg N."/>
        </authorList>
    </citation>
    <scope>NUCLEOTIDE SEQUENCE [LARGE SCALE GENOMIC DNA]</scope>
    <source>
        <tissue evidence="1">Muscle</tissue>
    </source>
</reference>
<accession>A0A9X9M0H5</accession>
<name>A0A9X9M0H5_GULGU</name>
<keyword evidence="2" id="KW-1185">Reference proteome</keyword>
<sequence length="76" mass="8511">MLSLWEPQPKKRRTDSGRRTLFKPSSVSPYHCLHCGSSHSDVCLPPWYCCGPGCNGLFLACQPCWSLGTLSLVWKV</sequence>